<accession>A0A9D3PRH0</accession>
<dbReference type="GO" id="GO:0005886">
    <property type="term" value="C:plasma membrane"/>
    <property type="evidence" value="ECO:0007669"/>
    <property type="project" value="UniProtKB-SubCell"/>
</dbReference>
<keyword evidence="4 13" id="KW-0812">Transmembrane</keyword>
<dbReference type="GO" id="GO:0007204">
    <property type="term" value="P:positive regulation of cytosolic calcium ion concentration"/>
    <property type="evidence" value="ECO:0007669"/>
    <property type="project" value="TreeGrafter"/>
</dbReference>
<feature type="transmembrane region" description="Helical" evidence="13">
    <location>
        <begin position="101"/>
        <end position="121"/>
    </location>
</feature>
<evidence type="ECO:0000256" key="7">
    <source>
        <dbReference type="ARBA" id="ARBA00023136"/>
    </source>
</evidence>
<comment type="caution">
    <text evidence="15">The sequence shown here is derived from an EMBL/GenBank/DDBJ whole genome shotgun (WGS) entry which is preliminary data.</text>
</comment>
<evidence type="ECO:0000256" key="12">
    <source>
        <dbReference type="ARBA" id="ARBA00029815"/>
    </source>
</evidence>
<dbReference type="OrthoDB" id="5959154at2759"/>
<dbReference type="PRINTS" id="PR01788">
    <property type="entry name" value="PROSTANOIDR"/>
</dbReference>
<dbReference type="PANTHER" id="PTHR11866:SF14">
    <property type="entry name" value="PROSTAGLANDIN D2 RECEPTOR"/>
    <property type="match status" value="1"/>
</dbReference>
<feature type="domain" description="G-protein coupled receptors family 1 profile" evidence="14">
    <location>
        <begin position="35"/>
        <end position="309"/>
    </location>
</feature>
<dbReference type="InterPro" id="IPR000276">
    <property type="entry name" value="GPCR_Rhodpsn"/>
</dbReference>
<evidence type="ECO:0000256" key="8">
    <source>
        <dbReference type="ARBA" id="ARBA00023157"/>
    </source>
</evidence>
<evidence type="ECO:0000259" key="14">
    <source>
        <dbReference type="PROSITE" id="PS50262"/>
    </source>
</evidence>
<comment type="subcellular location">
    <subcellularLocation>
        <location evidence="1">Cell membrane</location>
        <topology evidence="1">Multi-pass membrane protein</topology>
    </subcellularLocation>
</comment>
<keyword evidence="16" id="KW-1185">Reference proteome</keyword>
<feature type="transmembrane region" description="Helical" evidence="13">
    <location>
        <begin position="142"/>
        <end position="162"/>
    </location>
</feature>
<evidence type="ECO:0000256" key="1">
    <source>
        <dbReference type="ARBA" id="ARBA00004651"/>
    </source>
</evidence>
<dbReference type="InterPro" id="IPR001105">
    <property type="entry name" value="Thbox_rcpt"/>
</dbReference>
<dbReference type="GO" id="GO:0004960">
    <property type="term" value="F:thromboxane receptor activity"/>
    <property type="evidence" value="ECO:0007669"/>
    <property type="project" value="InterPro"/>
</dbReference>
<proteinExistence type="predicted"/>
<evidence type="ECO:0000256" key="4">
    <source>
        <dbReference type="ARBA" id="ARBA00022692"/>
    </source>
</evidence>
<dbReference type="InterPro" id="IPR017452">
    <property type="entry name" value="GPCR_Rhodpsn_7TM"/>
</dbReference>
<dbReference type="EMBL" id="JAFDVH010000013">
    <property type="protein sequence ID" value="KAG7466169.1"/>
    <property type="molecule type" value="Genomic_DNA"/>
</dbReference>
<keyword evidence="3" id="KW-1003">Cell membrane</keyword>
<dbReference type="SUPFAM" id="SSF81321">
    <property type="entry name" value="Family A G protein-coupled receptor-like"/>
    <property type="match status" value="1"/>
</dbReference>
<sequence length="326" mass="36774">MMDCNNSCTVSDPGHKDRWCVVCPAIALFITGLIGNLIALWIIYRHKIVARSNPVSVFYVLVSGLVWTDLLGKVLLSSMVLACYSLSKCLMDISEYLCHTFALLMSFFGLCSMLILLAMAVECLLSLGYPYMYHRYVTRRRALLTLISIYAFSVLFCLMPLFGFGKYRQYQPGTWCFISLNESEGIDKAFSLIYATFFALAILAVVICNLLVKINLMKMYRLTRSQSICSASSRGETPPSQVRHPKELDHLALLVLMTLIFLICSIPITVRAYIRVFSSYGCVDEQEEQRDLSAMRFLSVNSIVDPWVFIIFRTSCCLAGDKALSS</sequence>
<protein>
    <recommendedName>
        <fullName evidence="2">Thromboxane A2 receptor</fullName>
    </recommendedName>
    <alternativeName>
        <fullName evidence="12">Prostanoid TP receptor</fullName>
    </alternativeName>
</protein>
<evidence type="ECO:0000256" key="9">
    <source>
        <dbReference type="ARBA" id="ARBA00023170"/>
    </source>
</evidence>
<evidence type="ECO:0000313" key="16">
    <source>
        <dbReference type="Proteomes" id="UP001046870"/>
    </source>
</evidence>
<feature type="transmembrane region" description="Helical" evidence="13">
    <location>
        <begin position="251"/>
        <end position="274"/>
    </location>
</feature>
<keyword evidence="8" id="KW-1015">Disulfide bond</keyword>
<dbReference type="GO" id="GO:0006954">
    <property type="term" value="P:inflammatory response"/>
    <property type="evidence" value="ECO:0007669"/>
    <property type="project" value="TreeGrafter"/>
</dbReference>
<keyword evidence="11" id="KW-0807">Transducer</keyword>
<dbReference type="FunFam" id="1.20.1070.10:FF:000175">
    <property type="entry name" value="Prostaglandin D2 receptor"/>
    <property type="match status" value="1"/>
</dbReference>
<dbReference type="PANTHER" id="PTHR11866">
    <property type="entry name" value="G-PROTEIN COUPLED RECEPTOR FAMILY 1 MEMBER"/>
    <property type="match status" value="1"/>
</dbReference>
<gene>
    <name evidence="15" type="ORF">MATL_G00162010</name>
</gene>
<feature type="transmembrane region" description="Helical" evidence="13">
    <location>
        <begin position="56"/>
        <end position="81"/>
    </location>
</feature>
<dbReference type="InterPro" id="IPR008365">
    <property type="entry name" value="Prostanoid_rcpt"/>
</dbReference>
<keyword evidence="6" id="KW-0297">G-protein coupled receptor</keyword>
<keyword evidence="5 13" id="KW-1133">Transmembrane helix</keyword>
<feature type="transmembrane region" description="Helical" evidence="13">
    <location>
        <begin position="189"/>
        <end position="212"/>
    </location>
</feature>
<feature type="transmembrane region" description="Helical" evidence="13">
    <location>
        <begin position="25"/>
        <end position="44"/>
    </location>
</feature>
<dbReference type="PRINTS" id="PR00429">
    <property type="entry name" value="THROMBOXANER"/>
</dbReference>
<evidence type="ECO:0000256" key="11">
    <source>
        <dbReference type="ARBA" id="ARBA00023224"/>
    </source>
</evidence>
<dbReference type="Proteomes" id="UP001046870">
    <property type="component" value="Chromosome 13"/>
</dbReference>
<dbReference type="GO" id="GO:0004956">
    <property type="term" value="F:prostaglandin D receptor activity"/>
    <property type="evidence" value="ECO:0007669"/>
    <property type="project" value="TreeGrafter"/>
</dbReference>
<evidence type="ECO:0000256" key="5">
    <source>
        <dbReference type="ARBA" id="ARBA00022989"/>
    </source>
</evidence>
<reference evidence="15" key="1">
    <citation type="submission" date="2021-01" db="EMBL/GenBank/DDBJ databases">
        <authorList>
            <person name="Zahm M."/>
            <person name="Roques C."/>
            <person name="Cabau C."/>
            <person name="Klopp C."/>
            <person name="Donnadieu C."/>
            <person name="Jouanno E."/>
            <person name="Lampietro C."/>
            <person name="Louis A."/>
            <person name="Herpin A."/>
            <person name="Echchiki A."/>
            <person name="Berthelot C."/>
            <person name="Parey E."/>
            <person name="Roest-Crollius H."/>
            <person name="Braasch I."/>
            <person name="Postlethwait J."/>
            <person name="Bobe J."/>
            <person name="Montfort J."/>
            <person name="Bouchez O."/>
            <person name="Begum T."/>
            <person name="Mejri S."/>
            <person name="Adams A."/>
            <person name="Chen W.-J."/>
            <person name="Guiguen Y."/>
        </authorList>
    </citation>
    <scope>NUCLEOTIDE SEQUENCE</scope>
    <source>
        <strain evidence="15">YG-15Mar2019-1</strain>
        <tissue evidence="15">Brain</tissue>
    </source>
</reference>
<evidence type="ECO:0000256" key="10">
    <source>
        <dbReference type="ARBA" id="ARBA00023180"/>
    </source>
</evidence>
<dbReference type="PROSITE" id="PS50262">
    <property type="entry name" value="G_PROTEIN_RECEP_F1_2"/>
    <property type="match status" value="1"/>
</dbReference>
<keyword evidence="9" id="KW-0675">Receptor</keyword>
<evidence type="ECO:0000256" key="3">
    <source>
        <dbReference type="ARBA" id="ARBA00022475"/>
    </source>
</evidence>
<evidence type="ECO:0000256" key="13">
    <source>
        <dbReference type="SAM" id="Phobius"/>
    </source>
</evidence>
<dbReference type="Pfam" id="PF00001">
    <property type="entry name" value="7tm_1"/>
    <property type="match status" value="1"/>
</dbReference>
<evidence type="ECO:0000256" key="6">
    <source>
        <dbReference type="ARBA" id="ARBA00023040"/>
    </source>
</evidence>
<keyword evidence="7 13" id="KW-0472">Membrane</keyword>
<evidence type="ECO:0000313" key="15">
    <source>
        <dbReference type="EMBL" id="KAG7466169.1"/>
    </source>
</evidence>
<name>A0A9D3PRH0_MEGAT</name>
<dbReference type="AlphaFoldDB" id="A0A9D3PRH0"/>
<organism evidence="15 16">
    <name type="scientific">Megalops atlanticus</name>
    <name type="common">Tarpon</name>
    <name type="synonym">Clupea gigantea</name>
    <dbReference type="NCBI Taxonomy" id="7932"/>
    <lineage>
        <taxon>Eukaryota</taxon>
        <taxon>Metazoa</taxon>
        <taxon>Chordata</taxon>
        <taxon>Craniata</taxon>
        <taxon>Vertebrata</taxon>
        <taxon>Euteleostomi</taxon>
        <taxon>Actinopterygii</taxon>
        <taxon>Neopterygii</taxon>
        <taxon>Teleostei</taxon>
        <taxon>Elopiformes</taxon>
        <taxon>Megalopidae</taxon>
        <taxon>Megalops</taxon>
    </lineage>
</organism>
<keyword evidence="10" id="KW-0325">Glycoprotein</keyword>
<evidence type="ECO:0000256" key="2">
    <source>
        <dbReference type="ARBA" id="ARBA00017628"/>
    </source>
</evidence>
<dbReference type="Gene3D" id="1.20.1070.10">
    <property type="entry name" value="Rhodopsin 7-helix transmembrane proteins"/>
    <property type="match status" value="1"/>
</dbReference>